<name>A0A813GXW1_POLGL</name>
<keyword evidence="3" id="KW-0813">Transport</keyword>
<proteinExistence type="inferred from homology"/>
<feature type="transmembrane region" description="Helical" evidence="7">
    <location>
        <begin position="110"/>
        <end position="130"/>
    </location>
</feature>
<keyword evidence="4 7" id="KW-0812">Transmembrane</keyword>
<keyword evidence="5 7" id="KW-1133">Transmembrane helix</keyword>
<dbReference type="PANTHER" id="PTHR31326:SF1">
    <property type="entry name" value="PROTEIN CLT2, CHLOROPLASTIC"/>
    <property type="match status" value="1"/>
</dbReference>
<evidence type="ECO:0000313" key="8">
    <source>
        <dbReference type="EMBL" id="CAE8630100.1"/>
    </source>
</evidence>
<feature type="transmembrane region" description="Helical" evidence="7">
    <location>
        <begin position="16"/>
        <end position="40"/>
    </location>
</feature>
<comment type="similarity">
    <text evidence="2">Belongs to the CRT-like transporter family.</text>
</comment>
<feature type="transmembrane region" description="Helical" evidence="7">
    <location>
        <begin position="80"/>
        <end position="98"/>
    </location>
</feature>
<evidence type="ECO:0000256" key="2">
    <source>
        <dbReference type="ARBA" id="ARBA00006690"/>
    </source>
</evidence>
<keyword evidence="9" id="KW-1185">Reference proteome</keyword>
<feature type="transmembrane region" description="Helical" evidence="7">
    <location>
        <begin position="150"/>
        <end position="167"/>
    </location>
</feature>
<evidence type="ECO:0000256" key="4">
    <source>
        <dbReference type="ARBA" id="ARBA00022692"/>
    </source>
</evidence>
<organism evidence="8 9">
    <name type="scientific">Polarella glacialis</name>
    <name type="common">Dinoflagellate</name>
    <dbReference type="NCBI Taxonomy" id="89957"/>
    <lineage>
        <taxon>Eukaryota</taxon>
        <taxon>Sar</taxon>
        <taxon>Alveolata</taxon>
        <taxon>Dinophyceae</taxon>
        <taxon>Suessiales</taxon>
        <taxon>Suessiaceae</taxon>
        <taxon>Polarella</taxon>
    </lineage>
</organism>
<dbReference type="PANTHER" id="PTHR31326">
    <property type="entry name" value="PROTEIN CLT2, CHLOROPLASTIC"/>
    <property type="match status" value="1"/>
</dbReference>
<gene>
    <name evidence="8" type="ORF">PGLA1383_LOCUS46496</name>
</gene>
<protein>
    <recommendedName>
        <fullName evidence="10">EamA domain-containing protein</fullName>
    </recommendedName>
</protein>
<feature type="transmembrane region" description="Helical" evidence="7">
    <location>
        <begin position="315"/>
        <end position="335"/>
    </location>
</feature>
<dbReference type="AlphaFoldDB" id="A0A813GXW1"/>
<evidence type="ECO:0000256" key="5">
    <source>
        <dbReference type="ARBA" id="ARBA00022989"/>
    </source>
</evidence>
<dbReference type="OrthoDB" id="461111at2759"/>
<dbReference type="Proteomes" id="UP000654075">
    <property type="component" value="Unassembled WGS sequence"/>
</dbReference>
<dbReference type="Pfam" id="PF08627">
    <property type="entry name" value="CRT-like"/>
    <property type="match status" value="2"/>
</dbReference>
<dbReference type="InterPro" id="IPR013936">
    <property type="entry name" value="CRT-like"/>
</dbReference>
<evidence type="ECO:0000256" key="7">
    <source>
        <dbReference type="SAM" id="Phobius"/>
    </source>
</evidence>
<evidence type="ECO:0008006" key="10">
    <source>
        <dbReference type="Google" id="ProtNLM"/>
    </source>
</evidence>
<comment type="caution">
    <text evidence="8">The sequence shown here is derived from an EMBL/GenBank/DDBJ whole genome shotgun (WGS) entry which is preliminary data.</text>
</comment>
<keyword evidence="6 7" id="KW-0472">Membrane</keyword>
<evidence type="ECO:0000256" key="6">
    <source>
        <dbReference type="ARBA" id="ARBA00023136"/>
    </source>
</evidence>
<sequence length="338" mass="34766">MLNCYRSTDLVEPHDYAVFVSVFDILLWAVVMSATARVGGWSSASPSFPRKALLRAAAIDQLGTLLATLGATYVPGQVQVLLNQAVLPLTMLLSLCLGRRYGCSQTLGAALVLAGAATAIGSSTLSLIWTSGSPASWEATSPAQLLGLRGLMAFCAAQLAVASAGLAKEALLKPKRGAAGPLHESKESRPSPVALGVAVAWRRVPLGLFMALALPSRAPAVLSGGGASSGAALAELWDGWRCFCGAQPRLGDEGCARAASTTLVSVALYATQTLLCLRLTQRGSATIRSIAAVTAVPVAQLLFTSEVMSGGNAEAIGPSSLAGLLLCLMGFLLYLRPA</sequence>
<evidence type="ECO:0000256" key="3">
    <source>
        <dbReference type="ARBA" id="ARBA00022448"/>
    </source>
</evidence>
<dbReference type="GO" id="GO:0016020">
    <property type="term" value="C:membrane"/>
    <property type="evidence" value="ECO:0007669"/>
    <property type="project" value="UniProtKB-SubCell"/>
</dbReference>
<reference evidence="8" key="1">
    <citation type="submission" date="2021-02" db="EMBL/GenBank/DDBJ databases">
        <authorList>
            <person name="Dougan E. K."/>
            <person name="Rhodes N."/>
            <person name="Thang M."/>
            <person name="Chan C."/>
        </authorList>
    </citation>
    <scope>NUCLEOTIDE SEQUENCE</scope>
</reference>
<feature type="transmembrane region" description="Helical" evidence="7">
    <location>
        <begin position="285"/>
        <end position="303"/>
    </location>
</feature>
<evidence type="ECO:0000313" key="9">
    <source>
        <dbReference type="Proteomes" id="UP000654075"/>
    </source>
</evidence>
<dbReference type="EMBL" id="CAJNNV010029784">
    <property type="protein sequence ID" value="CAE8630100.1"/>
    <property type="molecule type" value="Genomic_DNA"/>
</dbReference>
<evidence type="ECO:0000256" key="1">
    <source>
        <dbReference type="ARBA" id="ARBA00004141"/>
    </source>
</evidence>
<accession>A0A813GXW1</accession>
<comment type="subcellular location">
    <subcellularLocation>
        <location evidence="1">Membrane</location>
        <topology evidence="1">Multi-pass membrane protein</topology>
    </subcellularLocation>
</comment>